<dbReference type="PROSITE" id="PS00330">
    <property type="entry name" value="HEMOLYSIN_CALCIUM"/>
    <property type="match status" value="2"/>
</dbReference>
<dbReference type="Pfam" id="PF00353">
    <property type="entry name" value="HemolysinCabind"/>
    <property type="match status" value="3"/>
</dbReference>
<dbReference type="PANTHER" id="PTHR38340">
    <property type="entry name" value="S-LAYER PROTEIN"/>
    <property type="match status" value="1"/>
</dbReference>
<dbReference type="Gene3D" id="2.150.10.10">
    <property type="entry name" value="Serralysin-like metalloprotease, C-terminal"/>
    <property type="match status" value="2"/>
</dbReference>
<organism evidence="3 4">
    <name type="scientific">Hankyongella ginsenosidimutans</name>
    <dbReference type="NCBI Taxonomy" id="1763828"/>
    <lineage>
        <taxon>Bacteria</taxon>
        <taxon>Pseudomonadati</taxon>
        <taxon>Pseudomonadota</taxon>
        <taxon>Alphaproteobacteria</taxon>
        <taxon>Sphingomonadales</taxon>
        <taxon>Sphingomonadaceae</taxon>
        <taxon>Hankyongella</taxon>
    </lineage>
</organism>
<proteinExistence type="predicted"/>
<accession>A0A4D7C2J8</accession>
<evidence type="ECO:0000313" key="3">
    <source>
        <dbReference type="EMBL" id="QCI79924.1"/>
    </source>
</evidence>
<evidence type="ECO:0000256" key="2">
    <source>
        <dbReference type="ARBA" id="ARBA00022525"/>
    </source>
</evidence>
<dbReference type="SUPFAM" id="SSF51120">
    <property type="entry name" value="beta-Roll"/>
    <property type="match status" value="1"/>
</dbReference>
<dbReference type="AlphaFoldDB" id="A0A4D7C2J8"/>
<dbReference type="Proteomes" id="UP000298714">
    <property type="component" value="Chromosome"/>
</dbReference>
<dbReference type="InterPro" id="IPR011049">
    <property type="entry name" value="Serralysin-like_metalloprot_C"/>
</dbReference>
<dbReference type="GO" id="GO:0005509">
    <property type="term" value="F:calcium ion binding"/>
    <property type="evidence" value="ECO:0007669"/>
    <property type="project" value="InterPro"/>
</dbReference>
<comment type="subcellular location">
    <subcellularLocation>
        <location evidence="1">Secreted</location>
    </subcellularLocation>
</comment>
<name>A0A4D7C2J8_9SPHN</name>
<evidence type="ECO:0000313" key="4">
    <source>
        <dbReference type="Proteomes" id="UP000298714"/>
    </source>
</evidence>
<dbReference type="InterPro" id="IPR018511">
    <property type="entry name" value="Hemolysin-typ_Ca-bd_CS"/>
</dbReference>
<sequence length="245" mass="25199">MGGQTVAAAVDVNLSGVNVSLETGVGANADAAGDSYAEIEDITGSSYGDLLEGDNGNNVIHGGAGGDILYGGGGTDTLFGDAGNDFLFGGDGQDSLYGDDGDDRLFGEGESDTLFGGNGNDVLEAGDAGDTLDGGTGNDILIGGQGGDGYMIYRTSGNDTIYNYDTDSGRDTIIYDSATINYLDLWFEKVGKDLVVSVLDRSASRTDATTTIKDWFTTTTPGDYAAADNFMSMHWSTGVVLPSNS</sequence>
<dbReference type="InterPro" id="IPR001343">
    <property type="entry name" value="Hemolysn_Ca-bd"/>
</dbReference>
<reference evidence="4" key="1">
    <citation type="submission" date="2019-04" db="EMBL/GenBank/DDBJ databases">
        <title>Complete genome sequence of Sphingomonas sp. W1-2-3.</title>
        <authorList>
            <person name="Im W.T."/>
        </authorList>
    </citation>
    <scope>NUCLEOTIDE SEQUENCE [LARGE SCALE GENOMIC DNA]</scope>
    <source>
        <strain evidence="4">W1-2-3</strain>
    </source>
</reference>
<dbReference type="GO" id="GO:0005576">
    <property type="term" value="C:extracellular region"/>
    <property type="evidence" value="ECO:0007669"/>
    <property type="project" value="UniProtKB-SubCell"/>
</dbReference>
<dbReference type="InterPro" id="IPR050557">
    <property type="entry name" value="RTX_toxin/Mannuronan_C5-epim"/>
</dbReference>
<keyword evidence="2" id="KW-0964">Secreted</keyword>
<protein>
    <submittedName>
        <fullName evidence="3">Calcium-binding protein</fullName>
    </submittedName>
</protein>
<keyword evidence="4" id="KW-1185">Reference proteome</keyword>
<dbReference type="PRINTS" id="PR00313">
    <property type="entry name" value="CABNDNGRPT"/>
</dbReference>
<dbReference type="PANTHER" id="PTHR38340:SF1">
    <property type="entry name" value="S-LAYER PROTEIN"/>
    <property type="match status" value="1"/>
</dbReference>
<dbReference type="EMBL" id="CP039704">
    <property type="protein sequence ID" value="QCI79924.1"/>
    <property type="molecule type" value="Genomic_DNA"/>
</dbReference>
<evidence type="ECO:0000256" key="1">
    <source>
        <dbReference type="ARBA" id="ARBA00004613"/>
    </source>
</evidence>
<gene>
    <name evidence="3" type="ORF">E6W36_11670</name>
</gene>
<dbReference type="KEGG" id="hgn:E6W36_11670"/>